<reference evidence="1 2" key="1">
    <citation type="submission" date="2021-06" db="EMBL/GenBank/DDBJ databases">
        <title>Bacillus sp. RD4P76, an endophyte from a halophyte.</title>
        <authorList>
            <person name="Sun J.-Q."/>
        </authorList>
    </citation>
    <scope>NUCLEOTIDE SEQUENCE [LARGE SCALE GENOMIC DNA]</scope>
    <source>
        <strain evidence="1 2">JCM 17098</strain>
    </source>
</reference>
<dbReference type="RefSeq" id="WP_088074881.1">
    <property type="nucleotide sequence ID" value="NZ_JAHQCR010000088.1"/>
</dbReference>
<dbReference type="Proteomes" id="UP000790580">
    <property type="component" value="Unassembled WGS sequence"/>
</dbReference>
<name>A0ABS6K000_9BACI</name>
<accession>A0ABS6K000</accession>
<evidence type="ECO:0000313" key="2">
    <source>
        <dbReference type="Proteomes" id="UP000790580"/>
    </source>
</evidence>
<keyword evidence="2" id="KW-1185">Reference proteome</keyword>
<comment type="caution">
    <text evidence="1">The sequence shown here is derived from an EMBL/GenBank/DDBJ whole genome shotgun (WGS) entry which is preliminary data.</text>
</comment>
<evidence type="ECO:0000313" key="1">
    <source>
        <dbReference type="EMBL" id="MBU9724175.1"/>
    </source>
</evidence>
<organism evidence="1 2">
    <name type="scientific">Evansella alkalicola</name>
    <dbReference type="NCBI Taxonomy" id="745819"/>
    <lineage>
        <taxon>Bacteria</taxon>
        <taxon>Bacillati</taxon>
        <taxon>Bacillota</taxon>
        <taxon>Bacilli</taxon>
        <taxon>Bacillales</taxon>
        <taxon>Bacillaceae</taxon>
        <taxon>Evansella</taxon>
    </lineage>
</organism>
<dbReference type="EMBL" id="JAHQCR010000088">
    <property type="protein sequence ID" value="MBU9724175.1"/>
    <property type="molecule type" value="Genomic_DNA"/>
</dbReference>
<gene>
    <name evidence="1" type="ORF">KS407_22375</name>
</gene>
<protein>
    <submittedName>
        <fullName evidence="1">Uncharacterized protein</fullName>
    </submittedName>
</protein>
<sequence length="136" mass="15655">MVKIPMVFSNGVAARYSSFSDDVVCVEVEKNGRDLGSFCTDIHHFEEWEEEELISLIEQHVKKVEGYSQKKSDKDTLLPGVEVQYYSHSSDVYCINVFYQGNEVSSFCADRVTFEEWMEDKELLSNVVKNLIPQVI</sequence>
<proteinExistence type="predicted"/>